<dbReference type="SUPFAM" id="SSF53223">
    <property type="entry name" value="Aminoacid dehydrogenase-like, N-terminal domain"/>
    <property type="match status" value="1"/>
</dbReference>
<feature type="domain" description="NAD-glutamate dehydrogenase ACT3" evidence="6">
    <location>
        <begin position="555"/>
        <end position="633"/>
    </location>
</feature>
<dbReference type="Pfam" id="PF21077">
    <property type="entry name" value="GDH_ACT3"/>
    <property type="match status" value="1"/>
</dbReference>
<evidence type="ECO:0000259" key="3">
    <source>
        <dbReference type="Pfam" id="PF21074"/>
    </source>
</evidence>
<dbReference type="SUPFAM" id="SSF51735">
    <property type="entry name" value="NAD(P)-binding Rossmann-fold domains"/>
    <property type="match status" value="1"/>
</dbReference>
<dbReference type="Pfam" id="PF21075">
    <property type="entry name" value="GDH_ACT1"/>
    <property type="match status" value="1"/>
</dbReference>
<dbReference type="InterPro" id="IPR048381">
    <property type="entry name" value="GDH_C"/>
</dbReference>
<dbReference type="OrthoDB" id="9758052at2"/>
<dbReference type="InterPro" id="IPR049056">
    <property type="entry name" value="NAD_Glu_DH_HM3"/>
</dbReference>
<dbReference type="GO" id="GO:0004069">
    <property type="term" value="F:L-aspartate:2-oxoglutarate aminotransferase activity"/>
    <property type="evidence" value="ECO:0007669"/>
    <property type="project" value="InterPro"/>
</dbReference>
<protein>
    <submittedName>
        <fullName evidence="7">Glutamate dehydrogenase</fullName>
    </submittedName>
</protein>
<reference evidence="7 8" key="1">
    <citation type="submission" date="2019-07" db="EMBL/GenBank/DDBJ databases">
        <title>Whole genome shotgun sequence of Skermanella aerolata NBRC 106429.</title>
        <authorList>
            <person name="Hosoyama A."/>
            <person name="Uohara A."/>
            <person name="Ohji S."/>
            <person name="Ichikawa N."/>
        </authorList>
    </citation>
    <scope>NUCLEOTIDE SEQUENCE [LARGE SCALE GENOMIC DNA]</scope>
    <source>
        <strain evidence="7 8">NBRC 106429</strain>
    </source>
</reference>
<dbReference type="PANTHER" id="PTHR43403">
    <property type="entry name" value="NAD-SPECIFIC GLUTAMATE DEHYDROGENASE"/>
    <property type="match status" value="1"/>
</dbReference>
<dbReference type="Pfam" id="PF21074">
    <property type="entry name" value="GDH_C"/>
    <property type="match status" value="1"/>
</dbReference>
<dbReference type="PANTHER" id="PTHR43403:SF1">
    <property type="entry name" value="NAD-SPECIFIC GLUTAMATE DEHYDROGENASE"/>
    <property type="match status" value="1"/>
</dbReference>
<dbReference type="InterPro" id="IPR049059">
    <property type="entry name" value="NAD_Glu_DH_HM1"/>
</dbReference>
<comment type="caution">
    <text evidence="7">The sequence shown here is derived from an EMBL/GenBank/DDBJ whole genome shotgun (WGS) entry which is preliminary data.</text>
</comment>
<dbReference type="InterPro" id="IPR049058">
    <property type="entry name" value="NAD_Glu_DH_HM2"/>
</dbReference>
<dbReference type="GO" id="GO:0004352">
    <property type="term" value="F:glutamate dehydrogenase (NAD+) activity"/>
    <property type="evidence" value="ECO:0007669"/>
    <property type="project" value="InterPro"/>
</dbReference>
<dbReference type="Pfam" id="PF05088">
    <property type="entry name" value="Bac_GDH_CD"/>
    <property type="match status" value="1"/>
</dbReference>
<dbReference type="PIRSF" id="PIRSF036761">
    <property type="entry name" value="GDH_Mll4104"/>
    <property type="match status" value="1"/>
</dbReference>
<evidence type="ECO:0000313" key="7">
    <source>
        <dbReference type="EMBL" id="GEO40808.1"/>
    </source>
</evidence>
<dbReference type="InterPro" id="IPR007780">
    <property type="entry name" value="NAD_Glu_DH_bac"/>
</dbReference>
<dbReference type="Pfam" id="PF21073">
    <property type="entry name" value="GDH_HM1"/>
    <property type="match status" value="1"/>
</dbReference>
<dbReference type="EMBL" id="BJYZ01000023">
    <property type="protein sequence ID" value="GEO40808.1"/>
    <property type="molecule type" value="Genomic_DNA"/>
</dbReference>
<dbReference type="InterPro" id="IPR024727">
    <property type="entry name" value="NAD_Glu_DH_N_ACT1"/>
</dbReference>
<evidence type="ECO:0000256" key="1">
    <source>
        <dbReference type="ARBA" id="ARBA00023002"/>
    </source>
</evidence>
<dbReference type="GO" id="GO:0006538">
    <property type="term" value="P:L-glutamate catabolic process"/>
    <property type="evidence" value="ECO:0007669"/>
    <property type="project" value="InterPro"/>
</dbReference>
<dbReference type="Proteomes" id="UP000321523">
    <property type="component" value="Unassembled WGS sequence"/>
</dbReference>
<evidence type="ECO:0000259" key="2">
    <source>
        <dbReference type="Pfam" id="PF05088"/>
    </source>
</evidence>
<dbReference type="InterPro" id="IPR046346">
    <property type="entry name" value="Aminoacid_DH-like_N_sf"/>
</dbReference>
<evidence type="ECO:0000259" key="4">
    <source>
        <dbReference type="Pfam" id="PF21075"/>
    </source>
</evidence>
<accession>A0A512DWF7</accession>
<gene>
    <name evidence="7" type="ORF">SAE02_49560</name>
</gene>
<dbReference type="InterPro" id="IPR036291">
    <property type="entry name" value="NAD(P)-bd_dom_sf"/>
</dbReference>
<evidence type="ECO:0000259" key="5">
    <source>
        <dbReference type="Pfam" id="PF21076"/>
    </source>
</evidence>
<proteinExistence type="predicted"/>
<feature type="domain" description="NAD-glutamate dehydrogenase N-terminal ACT1" evidence="4">
    <location>
        <begin position="35"/>
        <end position="176"/>
    </location>
</feature>
<evidence type="ECO:0000259" key="6">
    <source>
        <dbReference type="Pfam" id="PF21077"/>
    </source>
</evidence>
<dbReference type="InterPro" id="IPR049062">
    <property type="entry name" value="NAD_Glu_DH_ACT2"/>
</dbReference>
<dbReference type="InterPro" id="IPR049064">
    <property type="entry name" value="NAD_Glu_DH_ACT3"/>
</dbReference>
<dbReference type="InterPro" id="IPR028971">
    <property type="entry name" value="NAD-GDH_cat"/>
</dbReference>
<dbReference type="Pfam" id="PF21079">
    <property type="entry name" value="GDH_HM2"/>
    <property type="match status" value="1"/>
</dbReference>
<organism evidence="7 8">
    <name type="scientific">Skermanella aerolata</name>
    <dbReference type="NCBI Taxonomy" id="393310"/>
    <lineage>
        <taxon>Bacteria</taxon>
        <taxon>Pseudomonadati</taxon>
        <taxon>Pseudomonadota</taxon>
        <taxon>Alphaproteobacteria</taxon>
        <taxon>Rhodospirillales</taxon>
        <taxon>Azospirillaceae</taxon>
        <taxon>Skermanella</taxon>
    </lineage>
</organism>
<sequence length="1625" mass="181814">MALKAEQLKGELTEQIVSRVHDRLNRDRADTAERFVRQFYANVPPDDIIESSPDQLYSAALSIWQFAAQRKPGTARVRVYHPQLDEHGWQSGHTVVEIINDDMPFLVDSVTAELNRQGLTVHLVIHPVVRVRRDAAGQLTDLYEPQAAPADATPESFMHIEVDEQTAPELLEQVAASVEKVLTDVRYAVEDWQKMRAPMLRILETVDHMPHALPDDEVSEARDFLLWLNDDNFTFLGYRRYRFEGDGDEARLAVVAGEGMGILRDDDVRVFDGLRNFASLPPDAQQFLRQPRLLLVTKSNRRATVHRPALMDSIFIKEYDDNGVVVGEHLFVGLFTSVAYNTSARDIPYLRNKVVRVLQRARFDPRSHDGKALVHILENFPRDELFQVTDDELFEIVIGVLHLQERQRTALFVRRDPFERFVTGLVYIPRDRYDTDLRRRIQAILEKAFDGTCSAFYTQLAESVLARVQFVIETKPGAIPDYDVGAIEERLIEASRAWPDRLQDALVDAHGEEKGLRLHRRYAAAFDVGYRDRFGADPAILDIERVEEVLHTRRLGLNLYRPIEASESEIYLKLYHDGGQVALSDILPMLEHMGVKVISEGGPFEVTIPGRVEPVWIHDFAMRTKDGAAVNLGRVRQSFQDSFLRVWEGRMEDDGFNRLVLRAGLGWREVTMLRAYAKYLRQIRFQFSQDYMEDTLADHAGITRLIVRLFQAMHDPAQARTGGVADDIQVAVNGLLVEIDHALDDVANLDEDRILRRFLNLVRSTLRTNYFQKGADGELKSYLSMKLDSRSVDELPLPRPLVEVWVYSPRAEAIHLRGGKVARGGIRWSDRREDFRTEILGLMKAQMVKNAVIVPVGSKGGFVVKRPPPADAGRDALMAEVIECYKTLMRGLLDITDNYAADGSVIPPNDVVRLDGDDPYLVVAADKGTATFSDIANGVSEDYGFWLGDAFASGGSRGYDHKKMGITARGAWESVKRHFREIGVDCQTQDFTCVGVGDMSGDVFGNGMLLSRHTKLVGAFNHMHIFCDPNPDPEVSFEERRRLFDLSRSSWTDYNTELLSPGGAIFDRKAKSLKLTPEIQTRFGLTRDKVTPVELMQAMLRSEIDLLWFGGIGTFIKATEETHAEVGDKANDATRIDGREVRAKIVGEGANLGVTQRGRIEFAQSGAADHGGGRINTDAIDNSAGVDTSDHEVNIKVLTGDVLARGDMTLKQRDQLLASMTDEVGELVLSDNYLQPQAISVAGAAGVGGLEEQARFMRVLEKAGHLNRAIEFLPDEEEIAARAARGLGLTRPELAVLLAYSKITLYDQLLDSNLPDDPRMVDDLVKYFPKALRRDYREAIERHRLRREIIATYATNSMVNRVGPTFVTEMADKTGAGAGDIARAYTVSRDAFALRALWTGIEALDNKAPAAVQYEMIAATQGLMNRTIPWFLTNVPQPLDLGAEASNYTPGVEELTAGLDAVIGEDDRAQLDERAGHWIEQGVPAELARRVASLGILASALDITRIARLARRDVPDAARVYFELGHRFGMEWLRAKAAKVKTENHWQKQAVSAIIDDLYGLQSDLTARILNDGESHEAAIATWAGARQGPVDRINQLLTELRGVARVDLAMLAVANRQLRGLIAS</sequence>
<feature type="domain" description="NAD-glutamate dehydrogenase ACT2" evidence="5">
    <location>
        <begin position="411"/>
        <end position="498"/>
    </location>
</feature>
<evidence type="ECO:0000313" key="8">
    <source>
        <dbReference type="Proteomes" id="UP000321523"/>
    </source>
</evidence>
<dbReference type="Pfam" id="PF21076">
    <property type="entry name" value="GDH_ACT2"/>
    <property type="match status" value="1"/>
</dbReference>
<dbReference type="RefSeq" id="WP_044428766.1">
    <property type="nucleotide sequence ID" value="NZ_BJYZ01000023.1"/>
</dbReference>
<feature type="domain" description="NAD-specific glutamate dehydrogenase C-terminal" evidence="3">
    <location>
        <begin position="1286"/>
        <end position="1620"/>
    </location>
</feature>
<keyword evidence="8" id="KW-1185">Reference proteome</keyword>
<keyword evidence="1" id="KW-0560">Oxidoreductase</keyword>
<feature type="domain" description="NAD-glutamate dehydrogenase catalytic" evidence="2">
    <location>
        <begin position="738"/>
        <end position="1241"/>
    </location>
</feature>
<name>A0A512DWF7_9PROT</name>
<dbReference type="Pfam" id="PF21078">
    <property type="entry name" value="GDH_HM3"/>
    <property type="match status" value="1"/>
</dbReference>